<keyword evidence="2" id="KW-1185">Reference proteome</keyword>
<organism evidence="1 2">
    <name type="scientific">Caerostris extrusa</name>
    <name type="common">Bark spider</name>
    <name type="synonym">Caerostris bankana</name>
    <dbReference type="NCBI Taxonomy" id="172846"/>
    <lineage>
        <taxon>Eukaryota</taxon>
        <taxon>Metazoa</taxon>
        <taxon>Ecdysozoa</taxon>
        <taxon>Arthropoda</taxon>
        <taxon>Chelicerata</taxon>
        <taxon>Arachnida</taxon>
        <taxon>Araneae</taxon>
        <taxon>Araneomorphae</taxon>
        <taxon>Entelegynae</taxon>
        <taxon>Araneoidea</taxon>
        <taxon>Araneidae</taxon>
        <taxon>Caerostris</taxon>
    </lineage>
</organism>
<proteinExistence type="predicted"/>
<evidence type="ECO:0000313" key="1">
    <source>
        <dbReference type="EMBL" id="GIY84705.1"/>
    </source>
</evidence>
<dbReference type="AlphaFoldDB" id="A0AAV4WSU7"/>
<dbReference type="EMBL" id="BPLR01016547">
    <property type="protein sequence ID" value="GIY84705.1"/>
    <property type="molecule type" value="Genomic_DNA"/>
</dbReference>
<evidence type="ECO:0000313" key="2">
    <source>
        <dbReference type="Proteomes" id="UP001054945"/>
    </source>
</evidence>
<name>A0AAV4WSU7_CAEEX</name>
<accession>A0AAV4WSU7</accession>
<comment type="caution">
    <text evidence="1">The sequence shown here is derived from an EMBL/GenBank/DDBJ whole genome shotgun (WGS) entry which is preliminary data.</text>
</comment>
<reference evidence="1 2" key="1">
    <citation type="submission" date="2021-06" db="EMBL/GenBank/DDBJ databases">
        <title>Caerostris extrusa draft genome.</title>
        <authorList>
            <person name="Kono N."/>
            <person name="Arakawa K."/>
        </authorList>
    </citation>
    <scope>NUCLEOTIDE SEQUENCE [LARGE SCALE GENOMIC DNA]</scope>
</reference>
<protein>
    <submittedName>
        <fullName evidence="1">Uncharacterized protein</fullName>
    </submittedName>
</protein>
<dbReference type="Proteomes" id="UP001054945">
    <property type="component" value="Unassembled WGS sequence"/>
</dbReference>
<gene>
    <name evidence="1" type="ORF">CEXT_800101</name>
</gene>
<sequence>MEQIKDLRSGTWNIRTLFKNGALSNAIEKVTFSTVKAPEEVEGLPPTRWVDSESKEILGSGSQQMAIYCSETELDEGSSWRLSWGEIGRRADEEEEYIILLIDI</sequence>